<sequence>HVQRLVQLSLVCPAYTAAAGAFFQSYAHRLLQQGGEFKVRRLGLDDKAQPTTLQLPPAPHTHVFTKLEEVSQQKDGVYCIPSNHNLGQLIFSVRAWKLTSDLNPCTVCFLMG</sequence>
<protein>
    <submittedName>
        <fullName evidence="1">Uncharacterized protein</fullName>
    </submittedName>
</protein>
<evidence type="ECO:0000313" key="1">
    <source>
        <dbReference type="EMBL" id="GFR41475.1"/>
    </source>
</evidence>
<keyword evidence="2" id="KW-1185">Reference proteome</keyword>
<evidence type="ECO:0000313" key="2">
    <source>
        <dbReference type="Proteomes" id="UP001054857"/>
    </source>
</evidence>
<accession>A0AAD3DGQ3</accession>
<feature type="non-terminal residue" evidence="1">
    <location>
        <position position="112"/>
    </location>
</feature>
<dbReference type="EMBL" id="BMAR01000001">
    <property type="protein sequence ID" value="GFR41475.1"/>
    <property type="molecule type" value="Genomic_DNA"/>
</dbReference>
<dbReference type="Proteomes" id="UP001054857">
    <property type="component" value="Unassembled WGS sequence"/>
</dbReference>
<gene>
    <name evidence="1" type="ORF">Agub_g2165</name>
</gene>
<proteinExistence type="predicted"/>
<organism evidence="1 2">
    <name type="scientific">Astrephomene gubernaculifera</name>
    <dbReference type="NCBI Taxonomy" id="47775"/>
    <lineage>
        <taxon>Eukaryota</taxon>
        <taxon>Viridiplantae</taxon>
        <taxon>Chlorophyta</taxon>
        <taxon>core chlorophytes</taxon>
        <taxon>Chlorophyceae</taxon>
        <taxon>CS clade</taxon>
        <taxon>Chlamydomonadales</taxon>
        <taxon>Astrephomenaceae</taxon>
        <taxon>Astrephomene</taxon>
    </lineage>
</organism>
<dbReference type="AlphaFoldDB" id="A0AAD3DGQ3"/>
<comment type="caution">
    <text evidence="1">The sequence shown here is derived from an EMBL/GenBank/DDBJ whole genome shotgun (WGS) entry which is preliminary data.</text>
</comment>
<name>A0AAD3DGQ3_9CHLO</name>
<reference evidence="1 2" key="1">
    <citation type="journal article" date="2021" name="Sci. Rep.">
        <title>Genome sequencing of the multicellular alga Astrephomene provides insights into convergent evolution of germ-soma differentiation.</title>
        <authorList>
            <person name="Yamashita S."/>
            <person name="Yamamoto K."/>
            <person name="Matsuzaki R."/>
            <person name="Suzuki S."/>
            <person name="Yamaguchi H."/>
            <person name="Hirooka S."/>
            <person name="Minakuchi Y."/>
            <person name="Miyagishima S."/>
            <person name="Kawachi M."/>
            <person name="Toyoda A."/>
            <person name="Nozaki H."/>
        </authorList>
    </citation>
    <scope>NUCLEOTIDE SEQUENCE [LARGE SCALE GENOMIC DNA]</scope>
    <source>
        <strain evidence="1 2">NIES-4017</strain>
    </source>
</reference>